<feature type="transmembrane region" description="Helical" evidence="2">
    <location>
        <begin position="281"/>
        <end position="299"/>
    </location>
</feature>
<reference evidence="3" key="1">
    <citation type="submission" date="2021-02" db="EMBL/GenBank/DDBJ databases">
        <authorList>
            <person name="Dougan E. K."/>
            <person name="Rhodes N."/>
            <person name="Thang M."/>
            <person name="Chan C."/>
        </authorList>
    </citation>
    <scope>NUCLEOTIDE SEQUENCE</scope>
</reference>
<keyword evidence="2" id="KW-0812">Transmembrane</keyword>
<feature type="region of interest" description="Disordered" evidence="1">
    <location>
        <begin position="131"/>
        <end position="154"/>
    </location>
</feature>
<evidence type="ECO:0000313" key="4">
    <source>
        <dbReference type="Proteomes" id="UP000601435"/>
    </source>
</evidence>
<feature type="region of interest" description="Disordered" evidence="1">
    <location>
        <begin position="28"/>
        <end position="51"/>
    </location>
</feature>
<evidence type="ECO:0000256" key="1">
    <source>
        <dbReference type="SAM" id="MobiDB-lite"/>
    </source>
</evidence>
<dbReference type="EMBL" id="CAJNJA010026044">
    <property type="protein sequence ID" value="CAE7553837.1"/>
    <property type="molecule type" value="Genomic_DNA"/>
</dbReference>
<keyword evidence="2" id="KW-1133">Transmembrane helix</keyword>
<evidence type="ECO:0000256" key="2">
    <source>
        <dbReference type="SAM" id="Phobius"/>
    </source>
</evidence>
<dbReference type="Proteomes" id="UP000601435">
    <property type="component" value="Unassembled WGS sequence"/>
</dbReference>
<comment type="caution">
    <text evidence="3">The sequence shown here is derived from an EMBL/GenBank/DDBJ whole genome shotgun (WGS) entry which is preliminary data.</text>
</comment>
<evidence type="ECO:0000313" key="3">
    <source>
        <dbReference type="EMBL" id="CAE7553837.1"/>
    </source>
</evidence>
<gene>
    <name evidence="3" type="ORF">SNEC2469_LOCUS15965</name>
</gene>
<proteinExistence type="predicted"/>
<accession>A0A812TVU6</accession>
<keyword evidence="4" id="KW-1185">Reference proteome</keyword>
<feature type="non-terminal residue" evidence="3">
    <location>
        <position position="1"/>
    </location>
</feature>
<dbReference type="AlphaFoldDB" id="A0A812TVU6"/>
<organism evidence="3 4">
    <name type="scientific">Symbiodinium necroappetens</name>
    <dbReference type="NCBI Taxonomy" id="1628268"/>
    <lineage>
        <taxon>Eukaryota</taxon>
        <taxon>Sar</taxon>
        <taxon>Alveolata</taxon>
        <taxon>Dinophyceae</taxon>
        <taxon>Suessiales</taxon>
        <taxon>Symbiodiniaceae</taxon>
        <taxon>Symbiodinium</taxon>
    </lineage>
</organism>
<name>A0A812TVU6_9DINO</name>
<feature type="compositionally biased region" description="Pro residues" evidence="1">
    <location>
        <begin position="142"/>
        <end position="151"/>
    </location>
</feature>
<dbReference type="OrthoDB" id="437405at2759"/>
<protein>
    <submittedName>
        <fullName evidence="3">Uncharacterized protein</fullName>
    </submittedName>
</protein>
<sequence>ESSESTRRELEETKASRAKLCEELQRAEAELETSRDGLQPRDEPEAETERKRIAQLESDLLLLREQLQYLETERGMSMPACPFCSSINHFQSTPVKKWELSYTGFERPSGSARIEHRPVAGVLQEELRKAEADLRQADAESPAPPGPPQRPLPATIGKDVEEAAEAEAEAETRPWLQARLGELEAQNAALKRSLNQRPIVYQFAPPDAGIDSPDEQGEDDSLLEVEVVSTSQSFSALGQHFAQSLARRCLWFWQHCRKRRWMWGLEQQLRWLTRRILERPFLMWVFYLHVLVLWCLEVWHQALAKPLPADPAMALESAVQAARGG</sequence>
<keyword evidence="2" id="KW-0472">Membrane</keyword>